<reference evidence="2" key="1">
    <citation type="submission" date="2016-10" db="EMBL/GenBank/DDBJ databases">
        <authorList>
            <person name="Varghese N."/>
            <person name="Submissions S."/>
        </authorList>
    </citation>
    <scope>NUCLEOTIDE SEQUENCE [LARGE SCALE GENOMIC DNA]</scope>
    <source>
        <strain evidence="2">DSM 25055</strain>
    </source>
</reference>
<gene>
    <name evidence="1" type="ORF">SAMN04489841_3997</name>
</gene>
<organism evidence="1 2">
    <name type="scientific">Natrinema salaciae</name>
    <dbReference type="NCBI Taxonomy" id="1186196"/>
    <lineage>
        <taxon>Archaea</taxon>
        <taxon>Methanobacteriati</taxon>
        <taxon>Methanobacteriota</taxon>
        <taxon>Stenosarchaea group</taxon>
        <taxon>Halobacteria</taxon>
        <taxon>Halobacteriales</taxon>
        <taxon>Natrialbaceae</taxon>
        <taxon>Natrinema</taxon>
    </lineage>
</organism>
<dbReference type="AlphaFoldDB" id="A0A1H9PVL9"/>
<dbReference type="OrthoDB" id="193612at2157"/>
<proteinExistence type="predicted"/>
<dbReference type="PANTHER" id="PTHR35894">
    <property type="entry name" value="GENERAL SECRETION PATHWAY PROTEIN A-RELATED"/>
    <property type="match status" value="1"/>
</dbReference>
<dbReference type="SUPFAM" id="SSF52540">
    <property type="entry name" value="P-loop containing nucleoside triphosphate hydrolases"/>
    <property type="match status" value="1"/>
</dbReference>
<dbReference type="EMBL" id="FOFD01000006">
    <property type="protein sequence ID" value="SER52271.1"/>
    <property type="molecule type" value="Genomic_DNA"/>
</dbReference>
<dbReference type="InterPro" id="IPR052026">
    <property type="entry name" value="ExeA_AAA_ATPase_DNA-bind"/>
</dbReference>
<dbReference type="RefSeq" id="WP_090620905.1">
    <property type="nucleotide sequence ID" value="NZ_FOFD01000006.1"/>
</dbReference>
<dbReference type="PANTHER" id="PTHR35894:SF1">
    <property type="entry name" value="PHOSPHORIBULOKINASE _ URIDINE KINASE FAMILY"/>
    <property type="match status" value="1"/>
</dbReference>
<sequence length="313" mass="35382">MTDQFTAVLDETESAQRAYAEQLGVESERIPFTAETLPEARIAVRVNQDLLQEVASHLINRAGHVSIIDERGAGKSHFRDLVYNALSDGPRNDEFYIARIREVESLTTRRVYTRLLDALAEYDDLDIPDEYPHATDDVRQLVEDVAEQFEAQDKACVVQVDQLEDAARNARTFRQLLAALQSVGDLGDSRPVFVLFLFGTPLAAERIDELRETLSSRLVAKNRSLERFGFAETDELIARWLAWARDEEYKEGYPSDPFAASAIERVVERSDGTPRSIRQECYHAFRAGARQFADDAGVEITAGTLEEYMKNQS</sequence>
<dbReference type="InterPro" id="IPR027417">
    <property type="entry name" value="P-loop_NTPase"/>
</dbReference>
<evidence type="ECO:0000313" key="1">
    <source>
        <dbReference type="EMBL" id="SER52271.1"/>
    </source>
</evidence>
<keyword evidence="2" id="KW-1185">Reference proteome</keyword>
<name>A0A1H9PVL9_9EURY</name>
<protein>
    <submittedName>
        <fullName evidence="1">Uncharacterized protein</fullName>
    </submittedName>
</protein>
<dbReference type="STRING" id="1186196.SAMN04489841_3997"/>
<dbReference type="Gene3D" id="3.40.50.300">
    <property type="entry name" value="P-loop containing nucleotide triphosphate hydrolases"/>
    <property type="match status" value="1"/>
</dbReference>
<dbReference type="Proteomes" id="UP000199114">
    <property type="component" value="Unassembled WGS sequence"/>
</dbReference>
<accession>A0A1H9PVL9</accession>
<evidence type="ECO:0000313" key="2">
    <source>
        <dbReference type="Proteomes" id="UP000199114"/>
    </source>
</evidence>